<reference evidence="1" key="1">
    <citation type="journal article" date="2019" name="Environ. Microbiol.">
        <title>Fungal ecological strategies reflected in gene transcription - a case study of two litter decomposers.</title>
        <authorList>
            <person name="Barbi F."/>
            <person name="Kohler A."/>
            <person name="Barry K."/>
            <person name="Baskaran P."/>
            <person name="Daum C."/>
            <person name="Fauchery L."/>
            <person name="Ihrmark K."/>
            <person name="Kuo A."/>
            <person name="LaButti K."/>
            <person name="Lipzen A."/>
            <person name="Morin E."/>
            <person name="Grigoriev I.V."/>
            <person name="Henrissat B."/>
            <person name="Lindahl B."/>
            <person name="Martin F."/>
        </authorList>
    </citation>
    <scope>NUCLEOTIDE SEQUENCE</scope>
    <source>
        <strain evidence="1">JB14</strain>
    </source>
</reference>
<dbReference type="Proteomes" id="UP000799118">
    <property type="component" value="Unassembled WGS sequence"/>
</dbReference>
<proteinExistence type="predicted"/>
<feature type="non-terminal residue" evidence="1">
    <location>
        <position position="93"/>
    </location>
</feature>
<keyword evidence="2" id="KW-1185">Reference proteome</keyword>
<feature type="non-terminal residue" evidence="1">
    <location>
        <position position="1"/>
    </location>
</feature>
<dbReference type="EMBL" id="ML769497">
    <property type="protein sequence ID" value="KAE9397440.1"/>
    <property type="molecule type" value="Genomic_DNA"/>
</dbReference>
<name>A0A6A4HID7_9AGAR</name>
<organism evidence="1 2">
    <name type="scientific">Gymnopus androsaceus JB14</name>
    <dbReference type="NCBI Taxonomy" id="1447944"/>
    <lineage>
        <taxon>Eukaryota</taxon>
        <taxon>Fungi</taxon>
        <taxon>Dikarya</taxon>
        <taxon>Basidiomycota</taxon>
        <taxon>Agaricomycotina</taxon>
        <taxon>Agaricomycetes</taxon>
        <taxon>Agaricomycetidae</taxon>
        <taxon>Agaricales</taxon>
        <taxon>Marasmiineae</taxon>
        <taxon>Omphalotaceae</taxon>
        <taxon>Gymnopus</taxon>
    </lineage>
</organism>
<dbReference type="OrthoDB" id="3065006at2759"/>
<evidence type="ECO:0000313" key="2">
    <source>
        <dbReference type="Proteomes" id="UP000799118"/>
    </source>
</evidence>
<sequence length="93" mass="10688">LYTSLVDCHLISGCEITPDADNSVEILEEVQLRCLRRLLGLSSRSVTIPLFTETGIMPIRPRRVILTIRYLIYLLKLSPDHFSHLALQEQIRL</sequence>
<dbReference type="AlphaFoldDB" id="A0A6A4HID7"/>
<accession>A0A6A4HID7</accession>
<evidence type="ECO:0000313" key="1">
    <source>
        <dbReference type="EMBL" id="KAE9397440.1"/>
    </source>
</evidence>
<gene>
    <name evidence="1" type="ORF">BT96DRAFT_778362</name>
</gene>
<protein>
    <submittedName>
        <fullName evidence="1">Uncharacterized protein</fullName>
    </submittedName>
</protein>